<dbReference type="SUPFAM" id="SSF48452">
    <property type="entry name" value="TPR-like"/>
    <property type="match status" value="1"/>
</dbReference>
<dbReference type="Pfam" id="PF13424">
    <property type="entry name" value="TPR_12"/>
    <property type="match status" value="1"/>
</dbReference>
<accession>A0A1R2AKJ2</accession>
<sequence>MDGTLEKVTAEVNSLQLAGDLEFNRGNLLEAYEYYRQAYDKRMLFYTRMNAENSKIYKRLAKVLYYIEDNPCEYKFPNLIEARLCAKRYIKIKKSQGKKPKYYIEFCLIFAEYYDKVLNCKEKSRLIYIKYKKKLEKVLDSDHPDLATIYNNLAILYNDLNEKEKAIELYEKCKII</sequence>
<gene>
    <name evidence="1" type="ORF">SteCoe_39836</name>
</gene>
<reference evidence="1 2" key="1">
    <citation type="submission" date="2016-11" db="EMBL/GenBank/DDBJ databases">
        <title>The macronuclear genome of Stentor coeruleus: a giant cell with tiny introns.</title>
        <authorList>
            <person name="Slabodnick M."/>
            <person name="Ruby J.G."/>
            <person name="Reiff S.B."/>
            <person name="Swart E.C."/>
            <person name="Gosai S."/>
            <person name="Prabakaran S."/>
            <person name="Witkowska E."/>
            <person name="Larue G.E."/>
            <person name="Fisher S."/>
            <person name="Freeman R.M."/>
            <person name="Gunawardena J."/>
            <person name="Chu W."/>
            <person name="Stover N.A."/>
            <person name="Gregory B.D."/>
            <person name="Nowacki M."/>
            <person name="Derisi J."/>
            <person name="Roy S.W."/>
            <person name="Marshall W.F."/>
            <person name="Sood P."/>
        </authorList>
    </citation>
    <scope>NUCLEOTIDE SEQUENCE [LARGE SCALE GENOMIC DNA]</scope>
    <source>
        <strain evidence="1">WM001</strain>
    </source>
</reference>
<keyword evidence="2" id="KW-1185">Reference proteome</keyword>
<dbReference type="PROSITE" id="PS50293">
    <property type="entry name" value="TPR_REGION"/>
    <property type="match status" value="1"/>
</dbReference>
<evidence type="ECO:0000313" key="1">
    <source>
        <dbReference type="EMBL" id="OMJ65014.1"/>
    </source>
</evidence>
<dbReference type="EMBL" id="MPUH01002561">
    <property type="protein sequence ID" value="OMJ65014.1"/>
    <property type="molecule type" value="Genomic_DNA"/>
</dbReference>
<dbReference type="OrthoDB" id="381520at2759"/>
<protein>
    <submittedName>
        <fullName evidence="1">Uncharacterized protein</fullName>
    </submittedName>
</protein>
<proteinExistence type="predicted"/>
<dbReference type="AlphaFoldDB" id="A0A1R2AKJ2"/>
<organism evidence="1 2">
    <name type="scientific">Stentor coeruleus</name>
    <dbReference type="NCBI Taxonomy" id="5963"/>
    <lineage>
        <taxon>Eukaryota</taxon>
        <taxon>Sar</taxon>
        <taxon>Alveolata</taxon>
        <taxon>Ciliophora</taxon>
        <taxon>Postciliodesmatophora</taxon>
        <taxon>Heterotrichea</taxon>
        <taxon>Heterotrichida</taxon>
        <taxon>Stentoridae</taxon>
        <taxon>Stentor</taxon>
    </lineage>
</organism>
<name>A0A1R2AKJ2_9CILI</name>
<dbReference type="InterPro" id="IPR011990">
    <property type="entry name" value="TPR-like_helical_dom_sf"/>
</dbReference>
<dbReference type="Gene3D" id="1.25.40.10">
    <property type="entry name" value="Tetratricopeptide repeat domain"/>
    <property type="match status" value="1"/>
</dbReference>
<evidence type="ECO:0000313" key="2">
    <source>
        <dbReference type="Proteomes" id="UP000187209"/>
    </source>
</evidence>
<comment type="caution">
    <text evidence="1">The sequence shown here is derived from an EMBL/GenBank/DDBJ whole genome shotgun (WGS) entry which is preliminary data.</text>
</comment>
<dbReference type="Proteomes" id="UP000187209">
    <property type="component" value="Unassembled WGS sequence"/>
</dbReference>